<dbReference type="PANTHER" id="PTHR11280:SF6">
    <property type="entry name" value="GLUCOSAMINE-6-PHOSPHATE ISOMERASE NAGB"/>
    <property type="match status" value="1"/>
</dbReference>
<gene>
    <name evidence="2" type="ORF">HPE56_06215</name>
</gene>
<keyword evidence="3" id="KW-1185">Reference proteome</keyword>
<dbReference type="InterPro" id="IPR037171">
    <property type="entry name" value="NagB/RpiA_transferase-like"/>
</dbReference>
<dbReference type="PANTHER" id="PTHR11280">
    <property type="entry name" value="GLUCOSAMINE-6-PHOSPHATE ISOMERASE"/>
    <property type="match status" value="1"/>
</dbReference>
<dbReference type="InterPro" id="IPR004547">
    <property type="entry name" value="Glucosamine6P_isomerase"/>
</dbReference>
<comment type="caution">
    <text evidence="2">The sequence shown here is derived from an EMBL/GenBank/DDBJ whole genome shotgun (WGS) entry which is preliminary data.</text>
</comment>
<sequence length="256" mass="28939">MIKETVYGKLKVQFHQDKRDAGRMMAQLVALRIIKLLDNKETINMIFAAAPSQLEFLDSLLLHDEIPWERINAFHMDEYVGLDKKDASSFSSFLSQHIFDRVPFKKVHLINGKNASPKMECDIYSYLLHKNPPDIVCMGIGENAHIAFNDPHVADFKDSETVKVVDLDNDCRNQQVNDGCFTSINDVPKFALTLTIPCLMKAPHIFCIVPGKTKAKAIYHTLLSPIGEKYPATCLREHMDATLFLDQESSSLIDGN</sequence>
<proteinExistence type="predicted"/>
<feature type="domain" description="Glucosamine/galactosamine-6-phosphate isomerase" evidence="1">
    <location>
        <begin position="17"/>
        <end position="238"/>
    </location>
</feature>
<evidence type="ECO:0000259" key="1">
    <source>
        <dbReference type="Pfam" id="PF01182"/>
    </source>
</evidence>
<dbReference type="EMBL" id="JABTCF010000003">
    <property type="protein sequence ID" value="MBD0777380.1"/>
    <property type="molecule type" value="Genomic_DNA"/>
</dbReference>
<dbReference type="Pfam" id="PF01182">
    <property type="entry name" value="Glucosamine_iso"/>
    <property type="match status" value="1"/>
</dbReference>
<protein>
    <submittedName>
        <fullName evidence="2">Glucosamine-6-phosphate deaminase</fullName>
    </submittedName>
</protein>
<dbReference type="Proteomes" id="UP001166021">
    <property type="component" value="Unassembled WGS sequence"/>
</dbReference>
<dbReference type="InterPro" id="IPR006148">
    <property type="entry name" value="Glc/Gal-6P_isomerase"/>
</dbReference>
<dbReference type="CDD" id="cd01399">
    <property type="entry name" value="GlcN6P_deaminase"/>
    <property type="match status" value="1"/>
</dbReference>
<dbReference type="Gene3D" id="3.40.50.1360">
    <property type="match status" value="1"/>
</dbReference>
<reference evidence="2" key="1">
    <citation type="submission" date="2020-05" db="EMBL/GenBank/DDBJ databases">
        <title>The draft genome sequence of Maribacter sp. ANRC-HE7.</title>
        <authorList>
            <person name="Mu L."/>
        </authorList>
    </citation>
    <scope>NUCLEOTIDE SEQUENCE</scope>
    <source>
        <strain evidence="2">ANRC-HE7</strain>
    </source>
</reference>
<evidence type="ECO:0000313" key="2">
    <source>
        <dbReference type="EMBL" id="MBD0777380.1"/>
    </source>
</evidence>
<dbReference type="SUPFAM" id="SSF100950">
    <property type="entry name" value="NagB/RpiA/CoA transferase-like"/>
    <property type="match status" value="1"/>
</dbReference>
<organism evidence="2 3">
    <name type="scientific">Maribacter aquimaris</name>
    <dbReference type="NCBI Taxonomy" id="2737171"/>
    <lineage>
        <taxon>Bacteria</taxon>
        <taxon>Pseudomonadati</taxon>
        <taxon>Bacteroidota</taxon>
        <taxon>Flavobacteriia</taxon>
        <taxon>Flavobacteriales</taxon>
        <taxon>Flavobacteriaceae</taxon>
        <taxon>Maribacter</taxon>
    </lineage>
</organism>
<name>A0ABR7V0D7_9FLAO</name>
<accession>A0ABR7V0D7</accession>
<evidence type="ECO:0000313" key="3">
    <source>
        <dbReference type="Proteomes" id="UP001166021"/>
    </source>
</evidence>